<protein>
    <submittedName>
        <fullName evidence="3">Tripartite tricarboxylate transporter TctB family</fullName>
    </submittedName>
</protein>
<feature type="transmembrane region" description="Helical" evidence="1">
    <location>
        <begin position="41"/>
        <end position="61"/>
    </location>
</feature>
<sequence length="167" mass="18166">MRVGEIVTAGVLALLSIYLMYKSSANGIGFVAGTGPQGGFWPFWLSLGMLISTGFIALNWVRGTSPQSQSDEPVLDSYGLKTLLLVGGGIIGFVALIDVVSMYGAVAIFMIYYLKVLGRHGWFLTGMMAVVFPLGLFFFFEGLMQISMPTGMGFTEPVFNVLYEIIY</sequence>
<keyword evidence="1" id="KW-0812">Transmembrane</keyword>
<evidence type="ECO:0000256" key="1">
    <source>
        <dbReference type="SAM" id="Phobius"/>
    </source>
</evidence>
<evidence type="ECO:0000259" key="2">
    <source>
        <dbReference type="Pfam" id="PF07331"/>
    </source>
</evidence>
<dbReference type="STRING" id="215743.ROSMUCSMR3_01008"/>
<dbReference type="eggNOG" id="ENOG5032R9E">
    <property type="taxonomic scope" value="Bacteria"/>
</dbReference>
<proteinExistence type="predicted"/>
<feature type="transmembrane region" description="Helical" evidence="1">
    <location>
        <begin position="82"/>
        <end position="114"/>
    </location>
</feature>
<keyword evidence="1" id="KW-1133">Transmembrane helix</keyword>
<dbReference type="Proteomes" id="UP000030021">
    <property type="component" value="Unassembled WGS sequence"/>
</dbReference>
<dbReference type="HOGENOM" id="CLU_110735_4_1_5"/>
<keyword evidence="1" id="KW-0472">Membrane</keyword>
<feature type="transmembrane region" description="Helical" evidence="1">
    <location>
        <begin position="120"/>
        <end position="140"/>
    </location>
</feature>
<dbReference type="RefSeq" id="WP_037270494.1">
    <property type="nucleotide sequence ID" value="NZ_KN293977.1"/>
</dbReference>
<gene>
    <name evidence="3" type="ORF">rosmuc_00948</name>
</gene>
<evidence type="ECO:0000313" key="3">
    <source>
        <dbReference type="EMBL" id="KGM88982.1"/>
    </source>
</evidence>
<accession>A0A0A0HME4</accession>
<dbReference type="InterPro" id="IPR009936">
    <property type="entry name" value="DUF1468"/>
</dbReference>
<name>A0A0A0HME4_9RHOB</name>
<dbReference type="EMBL" id="AONH01000004">
    <property type="protein sequence ID" value="KGM88982.1"/>
    <property type="molecule type" value="Genomic_DNA"/>
</dbReference>
<dbReference type="PATRIC" id="fig|1288298.3.peg.961"/>
<dbReference type="OrthoDB" id="6183775at2"/>
<reference evidence="3 4" key="1">
    <citation type="submission" date="2013-01" db="EMBL/GenBank/DDBJ databases">
        <authorList>
            <person name="Fiebig A."/>
            <person name="Goeker M."/>
            <person name="Klenk H.-P.P."/>
        </authorList>
    </citation>
    <scope>NUCLEOTIDE SEQUENCE [LARGE SCALE GENOMIC DNA]</scope>
    <source>
        <strain evidence="3 4">DSM 17069</strain>
    </source>
</reference>
<evidence type="ECO:0000313" key="4">
    <source>
        <dbReference type="Proteomes" id="UP000030021"/>
    </source>
</evidence>
<organism evidence="3 4">
    <name type="scientific">Roseovarius mucosus DSM 17069</name>
    <dbReference type="NCBI Taxonomy" id="1288298"/>
    <lineage>
        <taxon>Bacteria</taxon>
        <taxon>Pseudomonadati</taxon>
        <taxon>Pseudomonadota</taxon>
        <taxon>Alphaproteobacteria</taxon>
        <taxon>Rhodobacterales</taxon>
        <taxon>Roseobacteraceae</taxon>
        <taxon>Roseovarius</taxon>
    </lineage>
</organism>
<dbReference type="Pfam" id="PF07331">
    <property type="entry name" value="TctB"/>
    <property type="match status" value="1"/>
</dbReference>
<comment type="caution">
    <text evidence="3">The sequence shown here is derived from an EMBL/GenBank/DDBJ whole genome shotgun (WGS) entry which is preliminary data.</text>
</comment>
<feature type="domain" description="DUF1468" evidence="2">
    <location>
        <begin position="8"/>
        <end position="149"/>
    </location>
</feature>
<dbReference type="AlphaFoldDB" id="A0A0A0HME4"/>